<name>A0A8I6RL89_CIMLE</name>
<feature type="compositionally biased region" description="Basic and acidic residues" evidence="1">
    <location>
        <begin position="1466"/>
        <end position="1475"/>
    </location>
</feature>
<feature type="compositionally biased region" description="Low complexity" evidence="1">
    <location>
        <begin position="2440"/>
        <end position="2450"/>
    </location>
</feature>
<feature type="compositionally biased region" description="Low complexity" evidence="1">
    <location>
        <begin position="3009"/>
        <end position="3023"/>
    </location>
</feature>
<feature type="region of interest" description="Disordered" evidence="1">
    <location>
        <begin position="2341"/>
        <end position="2374"/>
    </location>
</feature>
<feature type="region of interest" description="Disordered" evidence="1">
    <location>
        <begin position="556"/>
        <end position="745"/>
    </location>
</feature>
<feature type="compositionally biased region" description="Basic and acidic residues" evidence="1">
    <location>
        <begin position="1327"/>
        <end position="1336"/>
    </location>
</feature>
<feature type="compositionally biased region" description="Basic residues" evidence="1">
    <location>
        <begin position="1415"/>
        <end position="1440"/>
    </location>
</feature>
<feature type="compositionally biased region" description="Acidic residues" evidence="1">
    <location>
        <begin position="2579"/>
        <end position="2633"/>
    </location>
</feature>
<feature type="region of interest" description="Disordered" evidence="1">
    <location>
        <begin position="2925"/>
        <end position="2950"/>
    </location>
</feature>
<feature type="region of interest" description="Disordered" evidence="1">
    <location>
        <begin position="2988"/>
        <end position="3048"/>
    </location>
</feature>
<feature type="compositionally biased region" description="Basic residues" evidence="1">
    <location>
        <begin position="631"/>
        <end position="642"/>
    </location>
</feature>
<sequence length="3048" mass="349783">MSEEIMNLSVFDTLCIKKPTKLSNILESTPKPPFFIEADDVPPLLKSRRLDEKIPLIPIPLRYKTAYTRGHLGEPAVGQIDVSDMVIDDPYNYEMERKYEEVHDPALKDFFNKPENIKRLKDLKIINNEHEILCSLKDYNNFRRYLHRKNIPFVKDFINREVCDKKEKRRFSQFIRNSKVAYHSAKRADRVRTAKSEADAKKYQLSEMNPRCKSRLERMVVANVFHNKMMEYKQEELRRKGRLYKEKMKTYFQQYEQTTRRYKIDYYKKCKVLDEQVSKRIQTIKEKRQAARLRYNDKRWTARREQQIALIKQNAFHLKQYKRYFETMSLRRKWGFNEALFDLNELEDLSEEDIEVTESKEKLHAELKYSDEFKQALNGGKFHIVQLPESKYKASKALRKYIRQEETPLDRMLKKTVPRAVKEAVSLTFRRAVFLYAFKEFYQNMLESVEEAEASALKIRGKPDLRRVLIDEFAKFGPRSNIPMASIERSLCLRFDEEGKPVKYPCVQCCEKGGVCCIPAKRYKPKRRLASCFYYNCPLCEPELCLKKSKSKAEKKSKAAVDSKMSETVEKASEESTQVVPTQVTKVDENPEQDQSADSVVAHQKESAFEVQASTVQQQPMDDAVKPKVKEHSKKHRRKTKTVHSNEKLDSKQTSEASSKKVDKLHFKRISHKSEENMFKSDVQVTHEVESSHKITKKKKTSKKSSKASKKSSKASKKSKKSTKTVVKKGKKDGKRKTKTVKLLKMEQPNTFSQFSSNISISNIQVGHVLNNSPKKLEAPHLLKIENTQNQKSSRSFEKREDKLNFTLKILDDEDEETLDKSETTTKTKCKFKSTNKIDTTKKYKPEPKLNDDDDDDDSFYAKRTLYNYSKLSDLNKVMQYSPLLRSPKIPKYKESKETDDTQSYRFHCILPVVPSDESITLSNQPSKSLKLDKQKTSEVKQTPNSHNTKINKNKVVSKKQSKKNEIDASNISTEKHKKEKHALSNSEYYNSFFGDKTSNTDGESFFETDMEESEIFTTRSSRPASNCFNMGQGDCSSLNAENDQSEGMGNLVGKLRLKSLNFPLDKRRIWYIPTGDSAHYATLKGNVVKFFCINNNCNRCSQHFGSPIIDVPKPTYIPIKYETSNVCIRKLKKKYQHMHKIETSLSDDYTSKTACLYDLQGFPDVASAERGVQCSDGLLQKEAQLYTKGTTYNKHKTSTITLTRSSKPSKGNKPNKMQEHANVKFSQPVKNETSKGKIIQNDSDIKIKTTFKVRSDIAEKPSKVMPSSAAKAQSKPGTKTLKQESSAYESQSKGKASSKHQPPLTSGSKIPLKIKSVSPLNAQQSKHTDVRKMGDPKGTPTSIRKGGVTSVESMKGKKPEQIGSNQSLKKKTLDNVESGIQQINKNAKKLLSNNDPSRETLGKQTPTETVSKTTIKKGSKKDKNASKGKGKLKKKKKVEKNRISISPFESPVKELPPQVRRIIPKKKEIPKDMVMDEEESGLDEEKKVKEKKYYCPACDPEEESKRKRIILLSDGCSKEYLFRHDEEKKGLSKASIHKDSLYSSKPKSKKKDVRPSLPSFGSNILNSGKKLLKEREKATEKQNRDKKLTPANQQKISDEEESESTSSSSETSSSSSSDSDQEVRHTCKCNREVCRRLYKKYGKCIAPRQISDKKMIPSEFQEYSEISELTHKSKVSISSKAEQKDFITLMEKPQPWKATQNSITNPIMKGEKPTQRETNEVFKTSEKYKKMREGFLPVYFYDKDGRKYSVDSSGKTYHLTSEGHLLPENVELNIFAVKASGSKFFVDNEGHLYKRDNQGKEHLIGTGERYRVDYKGRKYFLDKDGKKFIVDVNGNVLLFDDDHQRYSLDASGKKMFLLPEGHKGNIRFDSKGNLIKPQINKANDDSLDDISKLIQSGKVYVDSEGQRAIVEKDEMLFYISSEGKKHILHPETNMYRVGSDGKIYLEDSDGLKYFSKYTGEGATKVDESLIKMLTSPVGSEERGVSFGPISAINDLGANDFVVKDLKSTIARPPTPGANFYEGKYGIKKIHRLADLTNNAASHPELDRIFVQKRKLFDCAHVVLKRVLAYALWKITKLEENDLLTLPIFLRNMQRPKMKAMEMVEGITKISLYYPMKYLTSKRLAPYVDILVRHILYTKNFDIFARPDRLTEPDLSVSGEEQPTEDTLDKYFKDLRNELVSRKYSYISYNENDPLDVTVEVEKDGTRKIHTHNVGTNIPNLPGYYSSGHTTNRAPLTASGPVKQIKPESMQDKTTDYDSKQDLTQPKQQSEEKIQEFPQHTPGPPISLDCIPTLTSSQTPSEMARILTQLRNQALEMRRLRQMKKPPNKNLLRKPRMKFVRSKSRKGRFRQTSKGRQKLKNRKKKQYKKKQKLTSKKQIKKTFIYSFGRLEDIYSDISLCDDITVTETDKSASYTHHSKSVNSKREIIEAPQSTDNAVAQQQQESSTAASNLKVINASKSSVPSRSHTEMGQQNKFELESKSKPTKRSFYAQPKDFIIEKQMSTTGQSNQLATEKSDDFILQTSSQLECYCVKEFQKEKSVDSHRSSKIEKRNSTKLKETTKFKPKAKDIPEDKNLSSSDEEEEEEEDDDNDENDDSEDSSEDESSDDEDDEDDDDDDSDEEEEEDDEEVEEEEMRKSKKKKGKKQKIKLKEENANDEVASFKSKKKYSTVEKISAKSPAKEIRGAEKEKSDGKQIDIPVFSIDDVKQVNWELYIPGFKRKTHMLFLLKLFQTKLGNCINFPDCECTCDVSVPEFMNRLDPNVLLGILINSKREKPKPKKRWGFQIDDIAINSQLKPEARIEKLEEILKNKLGTYTVEKQRKSQELSDEKLPDILENQISLLNVNTSPELQKQNFGPCVCPNSCLLEETLVKVQEELLNNIKIAREIKAMPNKGLGAKYRRRFIQLDPKTLKMFKGGKVCLAAREQEEKEEKERKERLLREREEEEARHLAEALVPKASAEALTEKEKVRFGDNVEFEYSRKVVSEITSTVETTNTDTSVKKKTKKSTSSKSKTSTSTKTTTKTSKKKKTKTKTVTRSKSKKGKGRKK</sequence>
<dbReference type="EnsemblMetazoa" id="XM_014391951.1">
    <property type="protein sequence ID" value="XP_014247437.1"/>
    <property type="gene ID" value="LOC106665500"/>
</dbReference>
<dbReference type="GeneID" id="106665500"/>
<reference evidence="2" key="1">
    <citation type="submission" date="2022-01" db="UniProtKB">
        <authorList>
            <consortium name="EnsemblMetazoa"/>
        </authorList>
    </citation>
    <scope>IDENTIFICATION</scope>
</reference>
<feature type="compositionally biased region" description="Basic and acidic residues" evidence="1">
    <location>
        <begin position="2245"/>
        <end position="2261"/>
    </location>
</feature>
<feature type="compositionally biased region" description="Polar residues" evidence="1">
    <location>
        <begin position="1284"/>
        <end position="1309"/>
    </location>
</feature>
<feature type="compositionally biased region" description="Basic and acidic residues" evidence="1">
    <location>
        <begin position="1572"/>
        <end position="1589"/>
    </location>
</feature>
<dbReference type="KEGG" id="clec:106665500"/>
<feature type="compositionally biased region" description="Basic and acidic residues" evidence="1">
    <location>
        <begin position="556"/>
        <end position="574"/>
    </location>
</feature>
<organism evidence="2 3">
    <name type="scientific">Cimex lectularius</name>
    <name type="common">Bed bug</name>
    <name type="synonym">Acanthia lectularia</name>
    <dbReference type="NCBI Taxonomy" id="79782"/>
    <lineage>
        <taxon>Eukaryota</taxon>
        <taxon>Metazoa</taxon>
        <taxon>Ecdysozoa</taxon>
        <taxon>Arthropoda</taxon>
        <taxon>Hexapoda</taxon>
        <taxon>Insecta</taxon>
        <taxon>Pterygota</taxon>
        <taxon>Neoptera</taxon>
        <taxon>Paraneoptera</taxon>
        <taxon>Hemiptera</taxon>
        <taxon>Heteroptera</taxon>
        <taxon>Panheteroptera</taxon>
        <taxon>Cimicomorpha</taxon>
        <taxon>Cimicidae</taxon>
        <taxon>Cimex</taxon>
    </lineage>
</organism>
<feature type="compositionally biased region" description="Basic and acidic residues" evidence="1">
    <location>
        <begin position="644"/>
        <end position="665"/>
    </location>
</feature>
<dbReference type="RefSeq" id="XP_014247437.1">
    <property type="nucleotide sequence ID" value="XM_014391951.1"/>
</dbReference>
<feature type="compositionally biased region" description="Basic residues" evidence="1">
    <location>
        <begin position="694"/>
        <end position="742"/>
    </location>
</feature>
<feature type="compositionally biased region" description="Basic residues" evidence="1">
    <location>
        <begin position="950"/>
        <end position="962"/>
    </location>
</feature>
<dbReference type="OrthoDB" id="6625048at2759"/>
<proteinExistence type="predicted"/>
<feature type="region of interest" description="Disordered" evidence="1">
    <location>
        <begin position="2537"/>
        <end position="2649"/>
    </location>
</feature>
<feature type="compositionally biased region" description="Basic and acidic residues" evidence="1">
    <location>
        <begin position="672"/>
        <end position="693"/>
    </location>
</feature>
<feature type="compositionally biased region" description="Low complexity" evidence="1">
    <location>
        <begin position="2988"/>
        <end position="2998"/>
    </location>
</feature>
<feature type="compositionally biased region" description="Basic and acidic residues" evidence="1">
    <location>
        <begin position="930"/>
        <end position="939"/>
    </location>
</feature>
<feature type="region of interest" description="Disordered" evidence="1">
    <location>
        <begin position="1527"/>
        <end position="1626"/>
    </location>
</feature>
<feature type="region of interest" description="Disordered" evidence="1">
    <location>
        <begin position="2440"/>
        <end position="2484"/>
    </location>
</feature>
<dbReference type="Proteomes" id="UP000494040">
    <property type="component" value="Unassembled WGS sequence"/>
</dbReference>
<feature type="compositionally biased region" description="Low complexity" evidence="1">
    <location>
        <begin position="1605"/>
        <end position="1619"/>
    </location>
</feature>
<feature type="region of interest" description="Disordered" evidence="1">
    <location>
        <begin position="2227"/>
        <end position="2286"/>
    </location>
</feature>
<feature type="compositionally biased region" description="Low complexity" evidence="1">
    <location>
        <begin position="1206"/>
        <end position="1216"/>
    </location>
</feature>
<feature type="compositionally biased region" description="Basic residues" evidence="1">
    <location>
        <begin position="3024"/>
        <end position="3048"/>
    </location>
</feature>
<feature type="compositionally biased region" description="Polar residues" evidence="1">
    <location>
        <begin position="1379"/>
        <end position="1396"/>
    </location>
</feature>
<evidence type="ECO:0000313" key="2">
    <source>
        <dbReference type="EnsemblMetazoa" id="XP_014247437.1"/>
    </source>
</evidence>
<feature type="compositionally biased region" description="Polar residues" evidence="1">
    <location>
        <begin position="575"/>
        <end position="585"/>
    </location>
</feature>
<feature type="compositionally biased region" description="Basic residues" evidence="1">
    <location>
        <begin position="2637"/>
        <end position="2648"/>
    </location>
</feature>
<accession>A0A8I6RL89</accession>
<feature type="compositionally biased region" description="Polar residues" evidence="1">
    <location>
        <begin position="2457"/>
        <end position="2475"/>
    </location>
</feature>
<feature type="region of interest" description="Disordered" evidence="1">
    <location>
        <begin position="920"/>
        <end position="983"/>
    </location>
</feature>
<feature type="compositionally biased region" description="Basic and acidic residues" evidence="1">
    <location>
        <begin position="1527"/>
        <end position="1541"/>
    </location>
</feature>
<protein>
    <submittedName>
        <fullName evidence="2">Uncharacterized protein</fullName>
    </submittedName>
</protein>
<feature type="region of interest" description="Disordered" evidence="1">
    <location>
        <begin position="1259"/>
        <end position="1452"/>
    </location>
</feature>
<evidence type="ECO:0000313" key="3">
    <source>
        <dbReference type="Proteomes" id="UP000494040"/>
    </source>
</evidence>
<feature type="region of interest" description="Disordered" evidence="1">
    <location>
        <begin position="1464"/>
        <end position="1487"/>
    </location>
</feature>
<feature type="region of interest" description="Disordered" evidence="1">
    <location>
        <begin position="1198"/>
        <end position="1241"/>
    </location>
</feature>
<evidence type="ECO:0000256" key="1">
    <source>
        <dbReference type="SAM" id="MobiDB-lite"/>
    </source>
</evidence>
<keyword evidence="3" id="KW-1185">Reference proteome</keyword>
<feature type="compositionally biased region" description="Basic and acidic residues" evidence="1">
    <location>
        <begin position="2537"/>
        <end position="2575"/>
    </location>
</feature>